<dbReference type="Gramene" id="PVH36242">
    <property type="protein sequence ID" value="PVH36242"/>
    <property type="gene ID" value="PAHAL_6G028000"/>
</dbReference>
<dbReference type="EMBL" id="CM008051">
    <property type="protein sequence ID" value="PVH36242.1"/>
    <property type="molecule type" value="Genomic_DNA"/>
</dbReference>
<name>A0A2T8IEY1_9POAL</name>
<gene>
    <name evidence="2" type="ORF">PAHAL_6G028000</name>
</gene>
<proteinExistence type="predicted"/>
<evidence type="ECO:0000313" key="2">
    <source>
        <dbReference type="EMBL" id="PVH36242.1"/>
    </source>
</evidence>
<dbReference type="Proteomes" id="UP000243499">
    <property type="component" value="Chromosome 6"/>
</dbReference>
<reference evidence="2" key="1">
    <citation type="submission" date="2018-04" db="EMBL/GenBank/DDBJ databases">
        <title>WGS assembly of Panicum hallii.</title>
        <authorList>
            <person name="Lovell J."/>
            <person name="Jenkins J."/>
            <person name="Lowry D."/>
            <person name="Mamidi S."/>
            <person name="Sreedasyam A."/>
            <person name="Weng X."/>
            <person name="Barry K."/>
            <person name="Bonette J."/>
            <person name="Campitelli B."/>
            <person name="Daum C."/>
            <person name="Gordon S."/>
            <person name="Gould B."/>
            <person name="Lipzen A."/>
            <person name="Macqueen A."/>
            <person name="Palacio-Mejia J."/>
            <person name="Plott C."/>
            <person name="Shakirov E."/>
            <person name="Shu S."/>
            <person name="Yoshinaga Y."/>
            <person name="Zane M."/>
            <person name="Rokhsar D."/>
            <person name="Grimwood J."/>
            <person name="Schmutz J."/>
            <person name="Juenger T."/>
        </authorList>
    </citation>
    <scope>NUCLEOTIDE SEQUENCE [LARGE SCALE GENOMIC DNA]</scope>
    <source>
        <strain evidence="2">FIL2</strain>
    </source>
</reference>
<feature type="compositionally biased region" description="Basic residues" evidence="1">
    <location>
        <begin position="105"/>
        <end position="116"/>
    </location>
</feature>
<feature type="compositionally biased region" description="Basic residues" evidence="1">
    <location>
        <begin position="124"/>
        <end position="150"/>
    </location>
</feature>
<feature type="region of interest" description="Disordered" evidence="1">
    <location>
        <begin position="66"/>
        <end position="163"/>
    </location>
</feature>
<protein>
    <submittedName>
        <fullName evidence="2">Uncharacterized protein</fullName>
    </submittedName>
</protein>
<sequence length="201" mass="22932">MLQTILLVAGTCRRRRRHRHRRRFVVDADAAMILIRTSTPSARTPAWTTRSRGACTGIHRCVRGAAPWRRPRTPPSWPSPARRRSWPRRCCTPRRCPRETGATGRRPHHPRIRRRPSSSGASSSRRRRRLRRGRRAARRRWVQHGSRRARTTGASSASCARSPLSCPPGPLSLSLSLLPSSTFSLYPNPLSLGRRRDLDAY</sequence>
<dbReference type="AlphaFoldDB" id="A0A2T8IEY1"/>
<accession>A0A2T8IEY1</accession>
<organism evidence="2">
    <name type="scientific">Panicum hallii</name>
    <dbReference type="NCBI Taxonomy" id="206008"/>
    <lineage>
        <taxon>Eukaryota</taxon>
        <taxon>Viridiplantae</taxon>
        <taxon>Streptophyta</taxon>
        <taxon>Embryophyta</taxon>
        <taxon>Tracheophyta</taxon>
        <taxon>Spermatophyta</taxon>
        <taxon>Magnoliopsida</taxon>
        <taxon>Liliopsida</taxon>
        <taxon>Poales</taxon>
        <taxon>Poaceae</taxon>
        <taxon>PACMAD clade</taxon>
        <taxon>Panicoideae</taxon>
        <taxon>Panicodae</taxon>
        <taxon>Paniceae</taxon>
        <taxon>Panicinae</taxon>
        <taxon>Panicum</taxon>
        <taxon>Panicum sect. Panicum</taxon>
    </lineage>
</organism>
<evidence type="ECO:0000256" key="1">
    <source>
        <dbReference type="SAM" id="MobiDB-lite"/>
    </source>
</evidence>